<dbReference type="SUPFAM" id="SSF53254">
    <property type="entry name" value="Phosphoglycerate mutase-like"/>
    <property type="match status" value="1"/>
</dbReference>
<dbReference type="RefSeq" id="WP_012662671.1">
    <property type="nucleotide sequence ID" value="NC_012108.1"/>
</dbReference>
<dbReference type="Proteomes" id="UP000000442">
    <property type="component" value="Chromosome"/>
</dbReference>
<dbReference type="HOGENOM" id="CLU_084200_0_0_7"/>
<dbReference type="eggNOG" id="COG0406">
    <property type="taxonomic scope" value="Bacteria"/>
</dbReference>
<dbReference type="InterPro" id="IPR029033">
    <property type="entry name" value="His_PPase_superfam"/>
</dbReference>
<protein>
    <submittedName>
        <fullName evidence="2">Phosphoglycerate mutase (PGAM) / bisphosphoglycerate mutase (BPGM)</fullName>
        <ecNumber evidence="2">5.4.2.-</ecNumber>
    </submittedName>
</protein>
<dbReference type="OrthoDB" id="280692at2"/>
<dbReference type="PANTHER" id="PTHR20935">
    <property type="entry name" value="PHOSPHOGLYCERATE MUTASE-RELATED"/>
    <property type="match status" value="1"/>
</dbReference>
<keyword evidence="2" id="KW-0413">Isomerase</keyword>
<dbReference type="CDD" id="cd07067">
    <property type="entry name" value="HP_PGM_like"/>
    <property type="match status" value="1"/>
</dbReference>
<reference evidence="2 3" key="1">
    <citation type="journal article" date="2009" name="Environ. Microbiol.">
        <title>Genome sequence of Desulfobacterium autotrophicum HRM2, a marine sulfate reducer oxidizing organic carbon completely to carbon dioxide.</title>
        <authorList>
            <person name="Strittmatter A.W."/>
            <person name="Liesegang H."/>
            <person name="Rabus R."/>
            <person name="Decker I."/>
            <person name="Amann J."/>
            <person name="Andres S."/>
            <person name="Henne A."/>
            <person name="Fricke W.F."/>
            <person name="Martinez-Arias R."/>
            <person name="Bartels D."/>
            <person name="Goesmann A."/>
            <person name="Krause L."/>
            <person name="Puehler A."/>
            <person name="Klenk H.P."/>
            <person name="Richter M."/>
            <person name="Schuler M."/>
            <person name="Gloeckner F.O."/>
            <person name="Meyerdierks A."/>
            <person name="Gottschalk G."/>
            <person name="Amann R."/>
        </authorList>
    </citation>
    <scope>NUCLEOTIDE SEQUENCE [LARGE SCALE GENOMIC DNA]</scope>
    <source>
        <strain evidence="3">ATCC 43914 / DSM 3382 / HRM2</strain>
    </source>
</reference>
<dbReference type="GO" id="GO:0016787">
    <property type="term" value="F:hydrolase activity"/>
    <property type="evidence" value="ECO:0007669"/>
    <property type="project" value="UniProtKB-KW"/>
</dbReference>
<dbReference type="Pfam" id="PF00300">
    <property type="entry name" value="His_Phos_1"/>
    <property type="match status" value="2"/>
</dbReference>
<dbReference type="Gene3D" id="3.40.50.1240">
    <property type="entry name" value="Phosphoglycerate mutase-like"/>
    <property type="match status" value="1"/>
</dbReference>
<evidence type="ECO:0000313" key="2">
    <source>
        <dbReference type="EMBL" id="ACN13422.1"/>
    </source>
</evidence>
<dbReference type="EC" id="5.4.2.-" evidence="2"/>
<dbReference type="GO" id="GO:0016853">
    <property type="term" value="F:isomerase activity"/>
    <property type="evidence" value="ECO:0007669"/>
    <property type="project" value="UniProtKB-KW"/>
</dbReference>
<dbReference type="InterPro" id="IPR051021">
    <property type="entry name" value="Mito_Ser/Thr_phosphatase"/>
</dbReference>
<proteinExistence type="predicted"/>
<gene>
    <name evidence="2" type="ordered locus">HRM2_03000</name>
</gene>
<evidence type="ECO:0000256" key="1">
    <source>
        <dbReference type="ARBA" id="ARBA00022801"/>
    </source>
</evidence>
<dbReference type="PANTHER" id="PTHR20935:SF0">
    <property type="entry name" value="SERINE_THREONINE-PROTEIN PHOSPHATASE PGAM5, MITOCHONDRIAL"/>
    <property type="match status" value="1"/>
</dbReference>
<dbReference type="EMBL" id="CP001087">
    <property type="protein sequence ID" value="ACN13422.1"/>
    <property type="molecule type" value="Genomic_DNA"/>
</dbReference>
<accession>C0QFM6</accession>
<dbReference type="SMART" id="SM00855">
    <property type="entry name" value="PGAM"/>
    <property type="match status" value="1"/>
</dbReference>
<evidence type="ECO:0000313" key="3">
    <source>
        <dbReference type="Proteomes" id="UP000000442"/>
    </source>
</evidence>
<sequence>MGTIWLIRHGQACFGDDEYDALSATGFRQAEALGHYFARSKTAFDAVYAGSMKRQTDTAKRTMSLAWNESSLSRQSPWEPAILPEFNEYDFMAIINSQLPALVAEDPAFREKSKKIFTDDPTFVALFSLMFKRWVSGQYDIPGAETFEQYKKRIHRGISRIIAKNGTGRQIAVFTSGGVIAVLVQKALNLSMAVTMETGWQICNASISRLTYDENKLTMAGFNSVAHLRMDPEQDLITYR</sequence>
<dbReference type="KEGG" id="dat:HRM2_03000"/>
<keyword evidence="1" id="KW-0378">Hydrolase</keyword>
<dbReference type="InterPro" id="IPR013078">
    <property type="entry name" value="His_Pase_superF_clade-1"/>
</dbReference>
<dbReference type="STRING" id="177437.HRM2_03000"/>
<organism evidence="2 3">
    <name type="scientific">Desulforapulum autotrophicum (strain ATCC 43914 / DSM 3382 / VKM B-1955 / HRM2)</name>
    <name type="common">Desulfobacterium autotrophicum</name>
    <dbReference type="NCBI Taxonomy" id="177437"/>
    <lineage>
        <taxon>Bacteria</taxon>
        <taxon>Pseudomonadati</taxon>
        <taxon>Thermodesulfobacteriota</taxon>
        <taxon>Desulfobacteria</taxon>
        <taxon>Desulfobacterales</taxon>
        <taxon>Desulfobacteraceae</taxon>
        <taxon>Desulforapulum</taxon>
    </lineage>
</organism>
<dbReference type="AlphaFoldDB" id="C0QFM6"/>
<name>C0QFM6_DESAH</name>
<keyword evidence="3" id="KW-1185">Reference proteome</keyword>